<dbReference type="OrthoDB" id="5859931at2759"/>
<proteinExistence type="predicted"/>
<dbReference type="EMBL" id="UYRR01032741">
    <property type="protein sequence ID" value="VDK56667.1"/>
    <property type="molecule type" value="Genomic_DNA"/>
</dbReference>
<accession>A0A0M3K6M3</accession>
<reference evidence="4" key="1">
    <citation type="submission" date="2017-02" db="UniProtKB">
        <authorList>
            <consortium name="WormBaseParasite"/>
        </authorList>
    </citation>
    <scope>IDENTIFICATION</scope>
</reference>
<evidence type="ECO:0000313" key="3">
    <source>
        <dbReference type="Proteomes" id="UP000267096"/>
    </source>
</evidence>
<evidence type="ECO:0000313" key="4">
    <source>
        <dbReference type="WBParaSite" id="ASIM_0001661401-mRNA-1"/>
    </source>
</evidence>
<organism evidence="4">
    <name type="scientific">Anisakis simplex</name>
    <name type="common">Herring worm</name>
    <dbReference type="NCBI Taxonomy" id="6269"/>
    <lineage>
        <taxon>Eukaryota</taxon>
        <taxon>Metazoa</taxon>
        <taxon>Ecdysozoa</taxon>
        <taxon>Nematoda</taxon>
        <taxon>Chromadorea</taxon>
        <taxon>Rhabditida</taxon>
        <taxon>Spirurina</taxon>
        <taxon>Ascaridomorpha</taxon>
        <taxon>Ascaridoidea</taxon>
        <taxon>Anisakidae</taxon>
        <taxon>Anisakis</taxon>
        <taxon>Anisakis simplex complex</taxon>
    </lineage>
</organism>
<feature type="compositionally biased region" description="Low complexity" evidence="1">
    <location>
        <begin position="143"/>
        <end position="159"/>
    </location>
</feature>
<gene>
    <name evidence="2" type="ORF">ASIM_LOCUS16019</name>
</gene>
<dbReference type="Proteomes" id="UP000267096">
    <property type="component" value="Unassembled WGS sequence"/>
</dbReference>
<feature type="region of interest" description="Disordered" evidence="1">
    <location>
        <begin position="317"/>
        <end position="353"/>
    </location>
</feature>
<feature type="region of interest" description="Disordered" evidence="1">
    <location>
        <begin position="115"/>
        <end position="221"/>
    </location>
</feature>
<name>A0A0M3K6M3_ANISI</name>
<feature type="compositionally biased region" description="Polar residues" evidence="1">
    <location>
        <begin position="318"/>
        <end position="335"/>
    </location>
</feature>
<feature type="region of interest" description="Disordered" evidence="1">
    <location>
        <begin position="249"/>
        <end position="296"/>
    </location>
</feature>
<feature type="region of interest" description="Disordered" evidence="1">
    <location>
        <begin position="422"/>
        <end position="461"/>
    </location>
</feature>
<sequence length="461" mass="50932">MFVFKKEYGIDSGASNKFSGDFRANVEKRKAEKALQKLQQLEKLQLSGIQENIADEDAQSANIITQRQRKPLRDVTISPKVGSSSVGGINQLADNFDEHLLISEADMMTMMMLQKNHEDSQESSQQHRLQQTSNNRSLDSENSSRSFRSFQQQHSHQQQPIVASTPKSNNCTQASPSSNSDQLILSAQRNSSAFTSSDSEEEFFDAASEISSDEADDSQPYQAHHSLNTASALDESRSGEKVRSPRLNALAECTEPPLSNLEYQSVSTSPRDDRSVPKNVSPRVSKAHSTTNPDLRDIEQIVEMQENALREELMQIQRKVSSQSDRSNSSLTPSRPRNVPSVEKPSPAQHKLSNQAAMISSSRSVDFANDSTNIQCASVQQSKIFLFIFCFQRLPTPLRRPSGARSMIPTPTSRMAVPKIAVRGFGGGSTPSLLPPNSSGRSKSDETQSECGPSEWADECF</sequence>
<feature type="compositionally biased region" description="Polar residues" evidence="1">
    <location>
        <begin position="122"/>
        <end position="141"/>
    </location>
</feature>
<dbReference type="WBParaSite" id="ASIM_0001661401-mRNA-1">
    <property type="protein sequence ID" value="ASIM_0001661401-mRNA-1"/>
    <property type="gene ID" value="ASIM_0001661401"/>
</dbReference>
<dbReference type="AlphaFoldDB" id="A0A0M3K6M3"/>
<feature type="compositionally biased region" description="Polar residues" evidence="1">
    <location>
        <begin position="160"/>
        <end position="197"/>
    </location>
</feature>
<feature type="compositionally biased region" description="Polar residues" evidence="1">
    <location>
        <begin position="430"/>
        <end position="441"/>
    </location>
</feature>
<keyword evidence="3" id="KW-1185">Reference proteome</keyword>
<reference evidence="2 3" key="2">
    <citation type="submission" date="2018-11" db="EMBL/GenBank/DDBJ databases">
        <authorList>
            <consortium name="Pathogen Informatics"/>
        </authorList>
    </citation>
    <scope>NUCLEOTIDE SEQUENCE [LARGE SCALE GENOMIC DNA]</scope>
</reference>
<evidence type="ECO:0000313" key="2">
    <source>
        <dbReference type="EMBL" id="VDK56667.1"/>
    </source>
</evidence>
<evidence type="ECO:0000256" key="1">
    <source>
        <dbReference type="SAM" id="MobiDB-lite"/>
    </source>
</evidence>
<protein>
    <submittedName>
        <fullName evidence="2 4">Uncharacterized protein</fullName>
    </submittedName>
</protein>